<comment type="caution">
    <text evidence="1">The sequence shown here is derived from an EMBL/GenBank/DDBJ whole genome shotgun (WGS) entry which is preliminary data.</text>
</comment>
<dbReference type="Proteomes" id="UP000821845">
    <property type="component" value="Chromosome 3"/>
</dbReference>
<proteinExistence type="predicted"/>
<sequence length="73" mass="8491">MDDFRWMKEEEEELRDETMNVWIGGDTSVKPEDLARARWPDPDTGHSSTFPSQTVAREGAIEEQHLDDNEEVQ</sequence>
<gene>
    <name evidence="1" type="ORF">HPB50_011448</name>
</gene>
<evidence type="ECO:0000313" key="1">
    <source>
        <dbReference type="EMBL" id="KAH6935911.1"/>
    </source>
</evidence>
<protein>
    <submittedName>
        <fullName evidence="1">Uncharacterized protein</fullName>
    </submittedName>
</protein>
<organism evidence="1 2">
    <name type="scientific">Hyalomma asiaticum</name>
    <name type="common">Tick</name>
    <dbReference type="NCBI Taxonomy" id="266040"/>
    <lineage>
        <taxon>Eukaryota</taxon>
        <taxon>Metazoa</taxon>
        <taxon>Ecdysozoa</taxon>
        <taxon>Arthropoda</taxon>
        <taxon>Chelicerata</taxon>
        <taxon>Arachnida</taxon>
        <taxon>Acari</taxon>
        <taxon>Parasitiformes</taxon>
        <taxon>Ixodida</taxon>
        <taxon>Ixodoidea</taxon>
        <taxon>Ixodidae</taxon>
        <taxon>Hyalomminae</taxon>
        <taxon>Hyalomma</taxon>
    </lineage>
</organism>
<reference evidence="1" key="1">
    <citation type="submission" date="2020-05" db="EMBL/GenBank/DDBJ databases">
        <title>Large-scale comparative analyses of tick genomes elucidate their genetic diversity and vector capacities.</title>
        <authorList>
            <person name="Jia N."/>
            <person name="Wang J."/>
            <person name="Shi W."/>
            <person name="Du L."/>
            <person name="Sun Y."/>
            <person name="Zhan W."/>
            <person name="Jiang J."/>
            <person name="Wang Q."/>
            <person name="Zhang B."/>
            <person name="Ji P."/>
            <person name="Sakyi L.B."/>
            <person name="Cui X."/>
            <person name="Yuan T."/>
            <person name="Jiang B."/>
            <person name="Yang W."/>
            <person name="Lam T.T.-Y."/>
            <person name="Chang Q."/>
            <person name="Ding S."/>
            <person name="Wang X."/>
            <person name="Zhu J."/>
            <person name="Ruan X."/>
            <person name="Zhao L."/>
            <person name="Wei J."/>
            <person name="Que T."/>
            <person name="Du C."/>
            <person name="Cheng J."/>
            <person name="Dai P."/>
            <person name="Han X."/>
            <person name="Huang E."/>
            <person name="Gao Y."/>
            <person name="Liu J."/>
            <person name="Shao H."/>
            <person name="Ye R."/>
            <person name="Li L."/>
            <person name="Wei W."/>
            <person name="Wang X."/>
            <person name="Wang C."/>
            <person name="Yang T."/>
            <person name="Huo Q."/>
            <person name="Li W."/>
            <person name="Guo W."/>
            <person name="Chen H."/>
            <person name="Zhou L."/>
            <person name="Ni X."/>
            <person name="Tian J."/>
            <person name="Zhou Y."/>
            <person name="Sheng Y."/>
            <person name="Liu T."/>
            <person name="Pan Y."/>
            <person name="Xia L."/>
            <person name="Li J."/>
            <person name="Zhao F."/>
            <person name="Cao W."/>
        </authorList>
    </citation>
    <scope>NUCLEOTIDE SEQUENCE</scope>
    <source>
        <strain evidence="1">Hyas-2018</strain>
    </source>
</reference>
<evidence type="ECO:0000313" key="2">
    <source>
        <dbReference type="Proteomes" id="UP000821845"/>
    </source>
</evidence>
<name>A0ACB7SLS1_HYAAI</name>
<accession>A0ACB7SLS1</accession>
<keyword evidence="2" id="KW-1185">Reference proteome</keyword>
<dbReference type="EMBL" id="CM023483">
    <property type="protein sequence ID" value="KAH6935911.1"/>
    <property type="molecule type" value="Genomic_DNA"/>
</dbReference>